<dbReference type="EMBL" id="JAUSQM010000001">
    <property type="protein sequence ID" value="MDP9823737.1"/>
    <property type="molecule type" value="Genomic_DNA"/>
</dbReference>
<protein>
    <submittedName>
        <fullName evidence="2">Gas vesicle protein</fullName>
    </submittedName>
</protein>
<gene>
    <name evidence="2" type="ORF">J2S59_003546</name>
</gene>
<keyword evidence="3" id="KW-1185">Reference proteome</keyword>
<evidence type="ECO:0000313" key="2">
    <source>
        <dbReference type="EMBL" id="MDP9823737.1"/>
    </source>
</evidence>
<feature type="compositionally biased region" description="Low complexity" evidence="1">
    <location>
        <begin position="92"/>
        <end position="105"/>
    </location>
</feature>
<dbReference type="RefSeq" id="WP_068124781.1">
    <property type="nucleotide sequence ID" value="NZ_CCXJ01000773.2"/>
</dbReference>
<name>A0ABT9NTI9_9ACTN</name>
<organism evidence="2 3">
    <name type="scientific">Nocardioides massiliensis</name>
    <dbReference type="NCBI Taxonomy" id="1325935"/>
    <lineage>
        <taxon>Bacteria</taxon>
        <taxon>Bacillati</taxon>
        <taxon>Actinomycetota</taxon>
        <taxon>Actinomycetes</taxon>
        <taxon>Propionibacteriales</taxon>
        <taxon>Nocardioidaceae</taxon>
        <taxon>Nocardioides</taxon>
    </lineage>
</organism>
<dbReference type="Gene3D" id="6.10.140.1430">
    <property type="match status" value="1"/>
</dbReference>
<feature type="region of interest" description="Disordered" evidence="1">
    <location>
        <begin position="35"/>
        <end position="136"/>
    </location>
</feature>
<comment type="caution">
    <text evidence="2">The sequence shown here is derived from an EMBL/GenBank/DDBJ whole genome shotgun (WGS) entry which is preliminary data.</text>
</comment>
<accession>A0ABT9NTI9</accession>
<proteinExistence type="predicted"/>
<dbReference type="Proteomes" id="UP001240447">
    <property type="component" value="Unassembled WGS sequence"/>
</dbReference>
<sequence length="136" mass="13766">MMRKLTFLAGFAAGYVVGARAGRDSYDRIADKAQQAWKDPRVQEKVGQVQEVAKDKAEQAQEAVMEKASGLAEDVKDRASSDGGAAGGSGETAGSASSADAEGAGVTPTLPSSTDPDAPSEAPTGRVTGYSGGPMS</sequence>
<evidence type="ECO:0000256" key="1">
    <source>
        <dbReference type="SAM" id="MobiDB-lite"/>
    </source>
</evidence>
<evidence type="ECO:0000313" key="3">
    <source>
        <dbReference type="Proteomes" id="UP001240447"/>
    </source>
</evidence>
<reference evidence="2 3" key="1">
    <citation type="submission" date="2023-07" db="EMBL/GenBank/DDBJ databases">
        <title>Sequencing the genomes of 1000 actinobacteria strains.</title>
        <authorList>
            <person name="Klenk H.-P."/>
        </authorList>
    </citation>
    <scope>NUCLEOTIDE SEQUENCE [LARGE SCALE GENOMIC DNA]</scope>
    <source>
        <strain evidence="2 3">GD13</strain>
    </source>
</reference>